<keyword evidence="4 5" id="KW-0472">Membrane</keyword>
<dbReference type="GO" id="GO:0035348">
    <property type="term" value="P:acetyl-CoA transmembrane transport"/>
    <property type="evidence" value="ECO:0007669"/>
    <property type="project" value="InterPro"/>
</dbReference>
<proteinExistence type="predicted"/>
<dbReference type="Gene3D" id="1.20.1250.20">
    <property type="entry name" value="MFS general substrate transporter like domains"/>
    <property type="match status" value="1"/>
</dbReference>
<feature type="transmembrane region" description="Helical" evidence="5">
    <location>
        <begin position="339"/>
        <end position="362"/>
    </location>
</feature>
<feature type="transmembrane region" description="Helical" evidence="5">
    <location>
        <begin position="295"/>
        <end position="319"/>
    </location>
</feature>
<feature type="transmembrane region" description="Helical" evidence="5">
    <location>
        <begin position="65"/>
        <end position="92"/>
    </location>
</feature>
<dbReference type="AlphaFoldDB" id="A0A085LKE5"/>
<dbReference type="GO" id="GO:0008521">
    <property type="term" value="F:acetyl-CoA transmembrane transporter activity"/>
    <property type="evidence" value="ECO:0007669"/>
    <property type="project" value="InterPro"/>
</dbReference>
<dbReference type="GO" id="GO:0016020">
    <property type="term" value="C:membrane"/>
    <property type="evidence" value="ECO:0007669"/>
    <property type="project" value="UniProtKB-SubCell"/>
</dbReference>
<feature type="transmembrane region" description="Helical" evidence="5">
    <location>
        <begin position="488"/>
        <end position="506"/>
    </location>
</feature>
<dbReference type="Proteomes" id="UP000030764">
    <property type="component" value="Unassembled WGS sequence"/>
</dbReference>
<evidence type="ECO:0008006" key="9">
    <source>
        <dbReference type="Google" id="ProtNLM"/>
    </source>
</evidence>
<evidence type="ECO:0000256" key="1">
    <source>
        <dbReference type="ARBA" id="ARBA00004141"/>
    </source>
</evidence>
<evidence type="ECO:0000313" key="7">
    <source>
        <dbReference type="EMBL" id="KFD68818.1"/>
    </source>
</evidence>
<dbReference type="InterPro" id="IPR004752">
    <property type="entry name" value="AmpG_permease/AT-1"/>
</dbReference>
<feature type="transmembrane region" description="Helical" evidence="5">
    <location>
        <begin position="404"/>
        <end position="426"/>
    </location>
</feature>
<evidence type="ECO:0000256" key="2">
    <source>
        <dbReference type="ARBA" id="ARBA00022692"/>
    </source>
</evidence>
<dbReference type="Proteomes" id="UP000030758">
    <property type="component" value="Unassembled WGS sequence"/>
</dbReference>
<feature type="transmembrane region" description="Helical" evidence="5">
    <location>
        <begin position="374"/>
        <end position="392"/>
    </location>
</feature>
<feature type="transmembrane region" description="Helical" evidence="5">
    <location>
        <begin position="171"/>
        <end position="192"/>
    </location>
</feature>
<evidence type="ECO:0000256" key="4">
    <source>
        <dbReference type="ARBA" id="ARBA00023136"/>
    </source>
</evidence>
<organism evidence="6 8">
    <name type="scientific">Trichuris suis</name>
    <name type="common">pig whipworm</name>
    <dbReference type="NCBI Taxonomy" id="68888"/>
    <lineage>
        <taxon>Eukaryota</taxon>
        <taxon>Metazoa</taxon>
        <taxon>Ecdysozoa</taxon>
        <taxon>Nematoda</taxon>
        <taxon>Enoplea</taxon>
        <taxon>Dorylaimia</taxon>
        <taxon>Trichinellida</taxon>
        <taxon>Trichuridae</taxon>
        <taxon>Trichuris</taxon>
    </lineage>
</organism>
<dbReference type="PANTHER" id="PTHR12778:SF9">
    <property type="entry name" value="ACETYL-COENZYME A TRANSPORTER 1"/>
    <property type="match status" value="1"/>
</dbReference>
<reference evidence="6 8" key="1">
    <citation type="journal article" date="2014" name="Nat. Genet.">
        <title>Genome and transcriptome of the porcine whipworm Trichuris suis.</title>
        <authorList>
            <person name="Jex A.R."/>
            <person name="Nejsum P."/>
            <person name="Schwarz E.M."/>
            <person name="Hu L."/>
            <person name="Young N.D."/>
            <person name="Hall R.S."/>
            <person name="Korhonen P.K."/>
            <person name="Liao S."/>
            <person name="Thamsborg S."/>
            <person name="Xia J."/>
            <person name="Xu P."/>
            <person name="Wang S."/>
            <person name="Scheerlinck J.P."/>
            <person name="Hofmann A."/>
            <person name="Sternberg P.W."/>
            <person name="Wang J."/>
            <person name="Gasser R.B."/>
        </authorList>
    </citation>
    <scope>NUCLEOTIDE SEQUENCE [LARGE SCALE GENOMIC DNA]</scope>
    <source>
        <strain evidence="7">DCEP-RM93F</strain>
        <strain evidence="6">DCEP-RM93M</strain>
    </source>
</reference>
<evidence type="ECO:0000256" key="3">
    <source>
        <dbReference type="ARBA" id="ARBA00022989"/>
    </source>
</evidence>
<feature type="transmembrane region" description="Helical" evidence="5">
    <location>
        <begin position="438"/>
        <end position="459"/>
    </location>
</feature>
<keyword evidence="8" id="KW-1185">Reference proteome</keyword>
<name>A0A085LKE5_9BILA</name>
<evidence type="ECO:0000313" key="6">
    <source>
        <dbReference type="EMBL" id="KFD45441.1"/>
    </source>
</evidence>
<dbReference type="PANTHER" id="PTHR12778">
    <property type="entry name" value="SOLUTE CARRIER FAMILY 33 ACETYL-COA TRANSPORTER -RELATED"/>
    <property type="match status" value="1"/>
</dbReference>
<evidence type="ECO:0000256" key="5">
    <source>
        <dbReference type="SAM" id="Phobius"/>
    </source>
</evidence>
<dbReference type="Pfam" id="PF13000">
    <property type="entry name" value="Acatn"/>
    <property type="match status" value="3"/>
</dbReference>
<keyword evidence="2 5" id="KW-0812">Transmembrane</keyword>
<dbReference type="InterPro" id="IPR024371">
    <property type="entry name" value="AcetylCoA_trans_1-like"/>
</dbReference>
<gene>
    <name evidence="6" type="ORF">M513_13681</name>
    <name evidence="7" type="ORF">M514_13681</name>
</gene>
<dbReference type="SUPFAM" id="SSF103473">
    <property type="entry name" value="MFS general substrate transporter"/>
    <property type="match status" value="1"/>
</dbReference>
<feature type="transmembrane region" description="Helical" evidence="5">
    <location>
        <begin position="255"/>
        <end position="274"/>
    </location>
</feature>
<dbReference type="EMBL" id="KL363494">
    <property type="protein sequence ID" value="KFD45441.1"/>
    <property type="molecule type" value="Genomic_DNA"/>
</dbReference>
<dbReference type="EMBL" id="KL367501">
    <property type="protein sequence ID" value="KFD68818.1"/>
    <property type="molecule type" value="Genomic_DNA"/>
</dbReference>
<sequence>MAAVETRLRRQNRADTFGVVAVEPDVESELAGPHMPMYANRNLLLDDQYLPHTRKRPKTSLKDDLLNIVLLVFLYLLQGVPLGLTASIPLVLQNRHVTYKQQAAFSFAHWPFSLKLLWAPVVDSVFSMRLGRRKSWLIPTQYLIGLFMLFLSSKVDSFLGDEGAENSSPDLFKLTVIFFAFNFLAATQDIVVDGWALTMLSPENVGYASTCNVVGQTAGYFLGNVVFLALESKEFCNRYLRSEPLDRGMFTLSEYLYFWAIVFFISTTLVLLFKAENGEHAFADMRNVSKTYRQLLNIMCLKPVIALICVYLTAKIAFAAADGITGLKLIELGVPKDELAFLAVPIVPIEVLLPVFIGKYTAGPRPLDVYLKAYPYRNMLSLAFAAAIWWTPSWKTPSGRFPTSYYGFILAIFSLQQITSYCIFVSQMAFHAQVSDPVVGGTYMTLLNTLANLGGNWPVTVALTSVDSMAYRVCTSETPTRCEVLVEGYYVLIFLGVIIGWIWLFTAGKVMRRLQTVDRSSWWSLTQAG</sequence>
<dbReference type="InterPro" id="IPR036259">
    <property type="entry name" value="MFS_trans_sf"/>
</dbReference>
<protein>
    <recommendedName>
        <fullName evidence="9">Acetyl-coenzyme A transporter 1</fullName>
    </recommendedName>
</protein>
<feature type="transmembrane region" description="Helical" evidence="5">
    <location>
        <begin position="204"/>
        <end position="230"/>
    </location>
</feature>
<evidence type="ECO:0000313" key="8">
    <source>
        <dbReference type="Proteomes" id="UP000030764"/>
    </source>
</evidence>
<accession>A0A085LKE5</accession>
<keyword evidence="3 5" id="KW-1133">Transmembrane helix</keyword>
<comment type="subcellular location">
    <subcellularLocation>
        <location evidence="1">Membrane</location>
        <topology evidence="1">Multi-pass membrane protein</topology>
    </subcellularLocation>
</comment>